<evidence type="ECO:0000313" key="2">
    <source>
        <dbReference type="EMBL" id="CAL94709.1"/>
    </source>
</evidence>
<protein>
    <submittedName>
        <fullName evidence="2">Conserved hypothetical membrane protein</fullName>
    </submittedName>
</protein>
<reference evidence="2 3" key="1">
    <citation type="journal article" date="2006" name="Nat. Biotechnol.">
        <title>Complete genome of the mutualistic, N2-fixing grass endophyte Azoarcus sp. strain BH72.</title>
        <authorList>
            <person name="Krause A."/>
            <person name="Ramakumar A."/>
            <person name="Bartels D."/>
            <person name="Battistoni F."/>
            <person name="Bekel T."/>
            <person name="Boch J."/>
            <person name="Boehm M."/>
            <person name="Friedrich F."/>
            <person name="Hurek T."/>
            <person name="Krause L."/>
            <person name="Linke B."/>
            <person name="McHardy A.C."/>
            <person name="Sarkar A."/>
            <person name="Schneiker S."/>
            <person name="Syed A.A."/>
            <person name="Thauer R."/>
            <person name="Vorhoelter F.-J."/>
            <person name="Weidner S."/>
            <person name="Puehler A."/>
            <person name="Reinhold-Hurek B."/>
            <person name="Kaiser O."/>
            <person name="Goesmann A."/>
        </authorList>
    </citation>
    <scope>NUCLEOTIDE SEQUENCE [LARGE SCALE GENOMIC DNA]</scope>
    <source>
        <strain evidence="2 3">BH72</strain>
    </source>
</reference>
<keyword evidence="3" id="KW-1185">Reference proteome</keyword>
<gene>
    <name evidence="2" type="ordered locus">azo2092</name>
</gene>
<keyword evidence="1" id="KW-1133">Transmembrane helix</keyword>
<accession>A1K7A4</accession>
<dbReference type="EMBL" id="AM406670">
    <property type="protein sequence ID" value="CAL94709.1"/>
    <property type="molecule type" value="Genomic_DNA"/>
</dbReference>
<feature type="transmembrane region" description="Helical" evidence="1">
    <location>
        <begin position="21"/>
        <end position="39"/>
    </location>
</feature>
<dbReference type="RefSeq" id="WP_011765823.1">
    <property type="nucleotide sequence ID" value="NC_008702.1"/>
</dbReference>
<evidence type="ECO:0000313" key="3">
    <source>
        <dbReference type="Proteomes" id="UP000002588"/>
    </source>
</evidence>
<name>A1K7A4_AZOSB</name>
<organism evidence="2 3">
    <name type="scientific">Azoarcus sp. (strain BH72)</name>
    <dbReference type="NCBI Taxonomy" id="418699"/>
    <lineage>
        <taxon>Bacteria</taxon>
        <taxon>Pseudomonadati</taxon>
        <taxon>Pseudomonadota</taxon>
        <taxon>Betaproteobacteria</taxon>
        <taxon>Rhodocyclales</taxon>
        <taxon>Zoogloeaceae</taxon>
        <taxon>Azoarcus</taxon>
    </lineage>
</organism>
<dbReference type="AlphaFoldDB" id="A1K7A4"/>
<dbReference type="STRING" id="62928.azo2092"/>
<dbReference type="KEGG" id="azo:azo2092"/>
<sequence length="187" mass="20533">MKTSFDILPALHQALRRTHRLLGPAGLAGIALLLLALGIDRFALPQLDSAQRRLAAERNALLRAAAAQDDAPTDERSALEAYYASRFPPQRALGERLSVLYSLAADHGLDVRRVDYRAASEPGTRLRRITLDLPLEGDFPRIHGWLGAALQALPELTLETVSVKRASSESARIEAELRLVLWVGEGR</sequence>
<proteinExistence type="predicted"/>
<keyword evidence="1" id="KW-0812">Transmembrane</keyword>
<keyword evidence="1" id="KW-0472">Membrane</keyword>
<dbReference type="HOGENOM" id="CLU_107459_0_0_4"/>
<evidence type="ECO:0000256" key="1">
    <source>
        <dbReference type="SAM" id="Phobius"/>
    </source>
</evidence>
<dbReference type="Proteomes" id="UP000002588">
    <property type="component" value="Chromosome"/>
</dbReference>